<name>A0ABP8U3Y3_9ACTN</name>
<evidence type="ECO:0000256" key="1">
    <source>
        <dbReference type="ARBA" id="ARBA00023002"/>
    </source>
</evidence>
<feature type="domain" description="GFO/IDH/MocA-like oxidoreductase" evidence="3">
    <location>
        <begin position="136"/>
        <end position="251"/>
    </location>
</feature>
<dbReference type="EMBL" id="BAABHK010000002">
    <property type="protein sequence ID" value="GAA4623341.1"/>
    <property type="molecule type" value="Genomic_DNA"/>
</dbReference>
<dbReference type="Pfam" id="PF01408">
    <property type="entry name" value="GFO_IDH_MocA"/>
    <property type="match status" value="1"/>
</dbReference>
<dbReference type="InterPro" id="IPR050463">
    <property type="entry name" value="Gfo/Idh/MocA_oxidrdct_glycsds"/>
</dbReference>
<accession>A0ABP8U3Y3</accession>
<dbReference type="SUPFAM" id="SSF55347">
    <property type="entry name" value="Glyceraldehyde-3-phosphate dehydrogenase-like, C-terminal domain"/>
    <property type="match status" value="1"/>
</dbReference>
<dbReference type="InterPro" id="IPR036291">
    <property type="entry name" value="NAD(P)-bd_dom_sf"/>
</dbReference>
<feature type="domain" description="Gfo/Idh/MocA-like oxidoreductase N-terminal" evidence="2">
    <location>
        <begin position="8"/>
        <end position="122"/>
    </location>
</feature>
<dbReference type="PANTHER" id="PTHR43818">
    <property type="entry name" value="BCDNA.GH03377"/>
    <property type="match status" value="1"/>
</dbReference>
<dbReference type="RefSeq" id="WP_345430294.1">
    <property type="nucleotide sequence ID" value="NZ_BAABHK010000002.1"/>
</dbReference>
<sequence length="317" mass="33966">MSSEKIVRLGVIGLGAMGSEMLDVAARHPEFDVVMAADPSTPALDRARAAHPAVSYVAEPERLLEEEGLDAVYIASPPATHAAFAVRAMKAGKAVFAEKPLAVDLAEGEEMVAVAAKTGAVNALNFVLSDRSAALAVARAVRNGEAGTVLGVEMRFGFPEWPRSFQRDAHWVAGRAQGGFLREVASHYVFLTDRLLGPLSPVHTRAAYGPASEDTATGLFLAGDVPVRLSGQVAAGPESYEWTLYGSDRSYRITDWADLWVGDVSGWTRVDPEGPRGSEETRLGEFARAVRGEEHTLADFAAGLRVQRVVERFHSAP</sequence>
<keyword evidence="5" id="KW-1185">Reference proteome</keyword>
<evidence type="ECO:0008006" key="6">
    <source>
        <dbReference type="Google" id="ProtNLM"/>
    </source>
</evidence>
<reference evidence="5" key="1">
    <citation type="journal article" date="2019" name="Int. J. Syst. Evol. Microbiol.">
        <title>The Global Catalogue of Microorganisms (GCM) 10K type strain sequencing project: providing services to taxonomists for standard genome sequencing and annotation.</title>
        <authorList>
            <consortium name="The Broad Institute Genomics Platform"/>
            <consortium name="The Broad Institute Genome Sequencing Center for Infectious Disease"/>
            <person name="Wu L."/>
            <person name="Ma J."/>
        </authorList>
    </citation>
    <scope>NUCLEOTIDE SEQUENCE [LARGE SCALE GENOMIC DNA]</scope>
    <source>
        <strain evidence="5">JCM 17939</strain>
    </source>
</reference>
<dbReference type="Gene3D" id="3.30.360.10">
    <property type="entry name" value="Dihydrodipicolinate Reductase, domain 2"/>
    <property type="match status" value="1"/>
</dbReference>
<gene>
    <name evidence="4" type="ORF">GCM10023196_019150</name>
</gene>
<evidence type="ECO:0000313" key="4">
    <source>
        <dbReference type="EMBL" id="GAA4623341.1"/>
    </source>
</evidence>
<protein>
    <recommendedName>
        <fullName evidence="6">Oxidoreductase</fullName>
    </recommendedName>
</protein>
<evidence type="ECO:0000313" key="5">
    <source>
        <dbReference type="Proteomes" id="UP001501442"/>
    </source>
</evidence>
<organism evidence="4 5">
    <name type="scientific">Actinoallomurus vinaceus</name>
    <dbReference type="NCBI Taxonomy" id="1080074"/>
    <lineage>
        <taxon>Bacteria</taxon>
        <taxon>Bacillati</taxon>
        <taxon>Actinomycetota</taxon>
        <taxon>Actinomycetes</taxon>
        <taxon>Streptosporangiales</taxon>
        <taxon>Thermomonosporaceae</taxon>
        <taxon>Actinoallomurus</taxon>
    </lineage>
</organism>
<keyword evidence="1" id="KW-0560">Oxidoreductase</keyword>
<comment type="caution">
    <text evidence="4">The sequence shown here is derived from an EMBL/GenBank/DDBJ whole genome shotgun (WGS) entry which is preliminary data.</text>
</comment>
<dbReference type="Pfam" id="PF22725">
    <property type="entry name" value="GFO_IDH_MocA_C3"/>
    <property type="match status" value="1"/>
</dbReference>
<dbReference type="PANTHER" id="PTHR43818:SF11">
    <property type="entry name" value="BCDNA.GH03377"/>
    <property type="match status" value="1"/>
</dbReference>
<dbReference type="SUPFAM" id="SSF51735">
    <property type="entry name" value="NAD(P)-binding Rossmann-fold domains"/>
    <property type="match status" value="1"/>
</dbReference>
<dbReference type="InterPro" id="IPR000683">
    <property type="entry name" value="Gfo/Idh/MocA-like_OxRdtase_N"/>
</dbReference>
<dbReference type="Proteomes" id="UP001501442">
    <property type="component" value="Unassembled WGS sequence"/>
</dbReference>
<evidence type="ECO:0000259" key="3">
    <source>
        <dbReference type="Pfam" id="PF22725"/>
    </source>
</evidence>
<proteinExistence type="predicted"/>
<dbReference type="InterPro" id="IPR055170">
    <property type="entry name" value="GFO_IDH_MocA-like_dom"/>
</dbReference>
<evidence type="ECO:0000259" key="2">
    <source>
        <dbReference type="Pfam" id="PF01408"/>
    </source>
</evidence>
<dbReference type="Gene3D" id="3.40.50.720">
    <property type="entry name" value="NAD(P)-binding Rossmann-like Domain"/>
    <property type="match status" value="1"/>
</dbReference>